<dbReference type="PANTHER" id="PTHR10138:SF0">
    <property type="entry name" value="TRYPTOPHAN 2,3-DIOXYGENASE"/>
    <property type="match status" value="1"/>
</dbReference>
<organism evidence="1 2">
    <name type="scientific">Aliiruegeria lutimaris</name>
    <dbReference type="NCBI Taxonomy" id="571298"/>
    <lineage>
        <taxon>Bacteria</taxon>
        <taxon>Pseudomonadati</taxon>
        <taxon>Pseudomonadota</taxon>
        <taxon>Alphaproteobacteria</taxon>
        <taxon>Rhodobacterales</taxon>
        <taxon>Roseobacteraceae</taxon>
        <taxon>Aliiruegeria</taxon>
    </lineage>
</organism>
<sequence>MTAFSQAFEAWEATACVADFPYASVLALYHKLGKHFVPEPVTDCLIRAREAHVPAGGAPRLSAFLDCMLDKSDDRYDYASYCALELLELPCGDPVALTLDEIARERDMALLALLGDLVGFEWRALQGQESRLPQMRPDAALASKRVQRVLAAMRPSLLRLGCSSHALPGKIDVQGFLDWRQAVLPDECRTRMALSILPVHVVHDEYLFLRTLQAFEANFAWIAVLLRGALHALERDGESALESLEQANGYLRETARLFPLLGTMQIAAFHDFRRFTEGASAIQSAGYKKVEALCRRPDEERLNSIAYAAVPGIRDAVQNGQPTLEEVYARACARRHLSVAVLGKIEAQMGLFASQLLRWRQAHLQLARRFLGERGGTGYTEGVPYLASVKDIPVFRTVPARS</sequence>
<dbReference type="InterPro" id="IPR004981">
    <property type="entry name" value="Trp_2_3_dOase"/>
</dbReference>
<evidence type="ECO:0000313" key="1">
    <source>
        <dbReference type="EMBL" id="SDK40361.1"/>
    </source>
</evidence>
<dbReference type="PANTHER" id="PTHR10138">
    <property type="entry name" value="TRYPTOPHAN 2,3-DIOXYGENASE"/>
    <property type="match status" value="1"/>
</dbReference>
<gene>
    <name evidence="1" type="ORF">SAMN04488026_104013</name>
</gene>
<dbReference type="EMBL" id="FNEK01000040">
    <property type="protein sequence ID" value="SDK40361.1"/>
    <property type="molecule type" value="Genomic_DNA"/>
</dbReference>
<accession>A0A1G9BLK6</accession>
<dbReference type="Gene3D" id="1.20.58.480">
    <property type="match status" value="1"/>
</dbReference>
<keyword evidence="2" id="KW-1185">Reference proteome</keyword>
<dbReference type="GO" id="GO:0020037">
    <property type="term" value="F:heme binding"/>
    <property type="evidence" value="ECO:0007669"/>
    <property type="project" value="InterPro"/>
</dbReference>
<dbReference type="InterPro" id="IPR037217">
    <property type="entry name" value="Trp/Indoleamine_2_3_dOase-like"/>
</dbReference>
<dbReference type="GO" id="GO:0019442">
    <property type="term" value="P:L-tryptophan catabolic process to acetyl-CoA"/>
    <property type="evidence" value="ECO:0007669"/>
    <property type="project" value="TreeGrafter"/>
</dbReference>
<dbReference type="GO" id="GO:0046872">
    <property type="term" value="F:metal ion binding"/>
    <property type="evidence" value="ECO:0007669"/>
    <property type="project" value="InterPro"/>
</dbReference>
<dbReference type="SUPFAM" id="SSF140959">
    <property type="entry name" value="Indolic compounds 2,3-dioxygenase-like"/>
    <property type="match status" value="1"/>
</dbReference>
<proteinExistence type="predicted"/>
<keyword evidence="1" id="KW-0223">Dioxygenase</keyword>
<dbReference type="GO" id="GO:0004833">
    <property type="term" value="F:L-tryptophan 2,3-dioxygenase activity"/>
    <property type="evidence" value="ECO:0007669"/>
    <property type="project" value="InterPro"/>
</dbReference>
<evidence type="ECO:0000313" key="2">
    <source>
        <dbReference type="Proteomes" id="UP000199382"/>
    </source>
</evidence>
<dbReference type="GO" id="GO:0019441">
    <property type="term" value="P:L-tryptophan catabolic process to kynurenine"/>
    <property type="evidence" value="ECO:0007669"/>
    <property type="project" value="InterPro"/>
</dbReference>
<name>A0A1G9BLK6_9RHOB</name>
<dbReference type="Proteomes" id="UP000199382">
    <property type="component" value="Unassembled WGS sequence"/>
</dbReference>
<keyword evidence="1" id="KW-0560">Oxidoreductase</keyword>
<reference evidence="1 2" key="1">
    <citation type="submission" date="2016-10" db="EMBL/GenBank/DDBJ databases">
        <authorList>
            <person name="de Groot N.N."/>
        </authorList>
    </citation>
    <scope>NUCLEOTIDE SEQUENCE [LARGE SCALE GENOMIC DNA]</scope>
    <source>
        <strain evidence="1 2">DSM 25294</strain>
    </source>
</reference>
<dbReference type="AlphaFoldDB" id="A0A1G9BLK6"/>
<dbReference type="STRING" id="571298.SAMN04488026_104013"/>
<protein>
    <submittedName>
        <fullName evidence="1">Tryptophan 2,3-dioxygenase (Vermilion)</fullName>
    </submittedName>
</protein>